<dbReference type="PROSITE" id="PS51450">
    <property type="entry name" value="LRR"/>
    <property type="match status" value="2"/>
</dbReference>
<organism evidence="17 18">
    <name type="scientific">Arabidopsis thaliana x Arabidopsis arenosa</name>
    <dbReference type="NCBI Taxonomy" id="1240361"/>
    <lineage>
        <taxon>Eukaryota</taxon>
        <taxon>Viridiplantae</taxon>
        <taxon>Streptophyta</taxon>
        <taxon>Embryophyta</taxon>
        <taxon>Tracheophyta</taxon>
        <taxon>Spermatophyta</taxon>
        <taxon>Magnoliopsida</taxon>
        <taxon>eudicotyledons</taxon>
        <taxon>Gunneridae</taxon>
        <taxon>Pentapetalae</taxon>
        <taxon>rosids</taxon>
        <taxon>malvids</taxon>
        <taxon>Brassicales</taxon>
        <taxon>Brassicaceae</taxon>
        <taxon>Camelineae</taxon>
        <taxon>Arabidopsis</taxon>
    </lineage>
</organism>
<dbReference type="InterPro" id="IPR013210">
    <property type="entry name" value="LRR_N_plant-typ"/>
</dbReference>
<keyword evidence="4" id="KW-0433">Leucine-rich repeat</keyword>
<feature type="signal peptide" evidence="14">
    <location>
        <begin position="1"/>
        <end position="22"/>
    </location>
</feature>
<feature type="region of interest" description="Disordered" evidence="12">
    <location>
        <begin position="1125"/>
        <end position="1149"/>
    </location>
</feature>
<evidence type="ECO:0000256" key="1">
    <source>
        <dbReference type="ARBA" id="ARBA00004251"/>
    </source>
</evidence>
<feature type="domain" description="Leucine-rich repeat-containing N-terminal plant-type" evidence="15">
    <location>
        <begin position="299"/>
        <end position="333"/>
    </location>
</feature>
<feature type="domain" description="Disease resistance R13L4/SHOC-2-like LRR" evidence="16">
    <location>
        <begin position="1285"/>
        <end position="1503"/>
    </location>
</feature>
<feature type="transmembrane region" description="Helical" evidence="13">
    <location>
        <begin position="1939"/>
        <end position="1963"/>
    </location>
</feature>
<dbReference type="InterPro" id="IPR055414">
    <property type="entry name" value="LRR_R13L4/SHOC2-like"/>
</dbReference>
<dbReference type="Proteomes" id="UP000694240">
    <property type="component" value="Chromosome 4"/>
</dbReference>
<evidence type="ECO:0000259" key="15">
    <source>
        <dbReference type="Pfam" id="PF08263"/>
    </source>
</evidence>
<dbReference type="EMBL" id="JAEFBK010000004">
    <property type="protein sequence ID" value="KAG7615869.1"/>
    <property type="molecule type" value="Genomic_DNA"/>
</dbReference>
<evidence type="ECO:0000256" key="5">
    <source>
        <dbReference type="ARBA" id="ARBA00022692"/>
    </source>
</evidence>
<dbReference type="FunFam" id="3.80.10.10:FF:000041">
    <property type="entry name" value="LRR receptor-like serine/threonine-protein kinase ERECTA"/>
    <property type="match status" value="1"/>
</dbReference>
<evidence type="ECO:0000256" key="8">
    <source>
        <dbReference type="ARBA" id="ARBA00022989"/>
    </source>
</evidence>
<evidence type="ECO:0000256" key="7">
    <source>
        <dbReference type="ARBA" id="ARBA00022737"/>
    </source>
</evidence>
<evidence type="ECO:0000259" key="16">
    <source>
        <dbReference type="Pfam" id="PF23598"/>
    </source>
</evidence>
<evidence type="ECO:0000313" key="18">
    <source>
        <dbReference type="Proteomes" id="UP000694240"/>
    </source>
</evidence>
<evidence type="ECO:0000313" key="17">
    <source>
        <dbReference type="EMBL" id="KAG7615869.1"/>
    </source>
</evidence>
<keyword evidence="6 14" id="KW-0732">Signal</keyword>
<accession>A0A8T2DXA9</accession>
<dbReference type="Pfam" id="PF23598">
    <property type="entry name" value="LRR_14"/>
    <property type="match status" value="1"/>
</dbReference>
<evidence type="ECO:0000256" key="2">
    <source>
        <dbReference type="ARBA" id="ARBA00009592"/>
    </source>
</evidence>
<dbReference type="FunFam" id="3.80.10.10:FF:000400">
    <property type="entry name" value="Nuclear pore complex protein NUP107"/>
    <property type="match status" value="1"/>
</dbReference>
<keyword evidence="7" id="KW-0677">Repeat</keyword>
<feature type="domain" description="Leucine-rich repeat-containing N-terminal plant-type" evidence="15">
    <location>
        <begin position="28"/>
        <end position="74"/>
    </location>
</feature>
<dbReference type="GO" id="GO:0005886">
    <property type="term" value="C:plasma membrane"/>
    <property type="evidence" value="ECO:0007669"/>
    <property type="project" value="UniProtKB-SubCell"/>
</dbReference>
<dbReference type="PANTHER" id="PTHR48061">
    <property type="entry name" value="LEUCINE-RICH REPEAT RECEPTOR PROTEIN KINASE EMS1-LIKE-RELATED"/>
    <property type="match status" value="1"/>
</dbReference>
<evidence type="ECO:0000256" key="6">
    <source>
        <dbReference type="ARBA" id="ARBA00022729"/>
    </source>
</evidence>
<gene>
    <name evidence="17" type="ORF">ISN45_At04g014090</name>
</gene>
<evidence type="ECO:0000256" key="11">
    <source>
        <dbReference type="ARBA" id="ARBA00023180"/>
    </source>
</evidence>
<feature type="chain" id="PRO_5035804373" evidence="14">
    <location>
        <begin position="23"/>
        <end position="1984"/>
    </location>
</feature>
<name>A0A8T2DXA9_9BRAS</name>
<dbReference type="SMART" id="SM00365">
    <property type="entry name" value="LRR_SD22"/>
    <property type="match status" value="6"/>
</dbReference>
<dbReference type="InterPro" id="IPR001611">
    <property type="entry name" value="Leu-rich_rpt"/>
</dbReference>
<evidence type="ECO:0000256" key="4">
    <source>
        <dbReference type="ARBA" id="ARBA00022614"/>
    </source>
</evidence>
<dbReference type="PANTHER" id="PTHR48061:SF12">
    <property type="entry name" value="DISEASE RESISTANCE LIKE PROTEIN"/>
    <property type="match status" value="1"/>
</dbReference>
<comment type="caution">
    <text evidence="17">The sequence shown here is derived from an EMBL/GenBank/DDBJ whole genome shotgun (WGS) entry which is preliminary data.</text>
</comment>
<evidence type="ECO:0000256" key="9">
    <source>
        <dbReference type="ARBA" id="ARBA00023136"/>
    </source>
</evidence>
<evidence type="ECO:0000256" key="3">
    <source>
        <dbReference type="ARBA" id="ARBA00022475"/>
    </source>
</evidence>
<proteinExistence type="inferred from homology"/>
<dbReference type="Pfam" id="PF00560">
    <property type="entry name" value="LRR_1"/>
    <property type="match status" value="11"/>
</dbReference>
<reference evidence="17 18" key="1">
    <citation type="submission" date="2020-12" db="EMBL/GenBank/DDBJ databases">
        <title>Concerted genomic and epigenomic changes stabilize Arabidopsis allopolyploids.</title>
        <authorList>
            <person name="Chen Z."/>
        </authorList>
    </citation>
    <scope>NUCLEOTIDE SEQUENCE [LARGE SCALE GENOMIC DNA]</scope>
    <source>
        <strain evidence="17">Allo738</strain>
        <tissue evidence="17">Leaf</tissue>
    </source>
</reference>
<evidence type="ECO:0000256" key="13">
    <source>
        <dbReference type="SAM" id="Phobius"/>
    </source>
</evidence>
<keyword evidence="10" id="KW-0675">Receptor</keyword>
<feature type="compositionally biased region" description="Acidic residues" evidence="12">
    <location>
        <begin position="1132"/>
        <end position="1149"/>
    </location>
</feature>
<dbReference type="SMART" id="SM00369">
    <property type="entry name" value="LRR_TYP"/>
    <property type="match status" value="16"/>
</dbReference>
<keyword evidence="8 13" id="KW-1133">Transmembrane helix</keyword>
<keyword evidence="18" id="KW-1185">Reference proteome</keyword>
<evidence type="ECO:0000256" key="10">
    <source>
        <dbReference type="ARBA" id="ARBA00023170"/>
    </source>
</evidence>
<dbReference type="Pfam" id="PF13855">
    <property type="entry name" value="LRR_8"/>
    <property type="match status" value="6"/>
</dbReference>
<protein>
    <submittedName>
        <fullName evidence="17">Leucine-rich repeat</fullName>
    </submittedName>
</protein>
<sequence length="1984" mass="220123">MITIKWSLCLIFYLSNSIIVIAKHLCLPDQRDALWEFKNEFYVQEFDPSANGDTDIEKWRNNTDCCSWDGVSCDPKTGVVVELDLEFNGLNGPLRSNSSLFRLQHLQILDLGSNNIWGTLPDSIGNLKYLRFLSFKDCNLYGKIPSSLGSLSYLARLLLPHNDFTSEPTDSVGNLNQLTDFQLMLLNLSSLIWIDLGDNQFRGMLPSNMSSLSKLKYFDIGGNSFSGTIPSSLFMLPSLVELDLRRNHFRGPLEIGNVSSQSNLSLQDQVLSWIAAAIGYVPGVVCGLTIGHILTSYKHQRDSLWGFKNEFHVPSEKWRNNTDCCSWDGVSCDPKTGNVVGLDLAGSDLNGPLRSNSSLFRLQHLQKLYLGYRNRIVLTITSFGSLSYNDGLKGELPDSIGNLKYLKVLSLRGCHLFGKIPSSLGNLSYLTHLDLSYNDFTRGPDSMGNLNRLTDMLLRLSSLIWINLGNNQFRGMLPSNMSSLSKLKYFDISGNSFSGTIPSSLFMLPSLVELGLRRNHFSGPLEIGNISSQSKLQLLHLGRNNFNGPIPSSLGSLSYLTHLDLSDNEFTSEPPDSMGNLNRLTDSLTWIDLRDNKFRGILPSSMSSLSKLEYIFIGGNSFSGTIPSSLFMLPSLVLLDLGGNHFTGPLEIGNISSQSNLQHLNIGRNNFNPGIVDLSIFSPLLSLGHLDLSGINLKISSTVSLPSSIYTFILSSCNISEFPKFLRNQTMLSYLDISANQIEGQVPEWLWSLPELRYVNISHNSFNGFEGPADVIQERGELHMLDISSNTFQDPFPLLPVDSMIFLFSSNNRFSGEIPRTICELDNLVMLVLSNNNFSGSIPRCFENLTLSVLHLRNNSLSGIFPEEAISHRLQSFDVGHNLFSGELPKSLINCSALEFLNVEDNRINDTFPSWLRLLPNLQMLVLRSNEFHGPISSPRDSVSFPKLRIFDISENHFNGVLSSDYFDGWTTMLSVVVDFVVEVYILGRSYPKSVDLTNKGLKMELVGSGFKIYKTIDVSGNRLEGDIPESISLLKELIVLNMSNNAFTGHIPPSLSNLSNLQSLDLSQNRLSGSIPPELGKLTFLARMNFSHNRLEGPIPQTTQIQTQDSSSFTENPGLCGLPLKKTCGREEDEEATKQEQDEDKEEEDKVFSWIAAAIGYVPDQRDALLEFKNEFSIPSPDSDLMLILQTTAKWRNNTDCCSWGGISCDPKTGVVVELDLGNSDLNGRLRSNSSLFRLQHLQSLDLSYNDLSCTLPDSIGNFKYLRVLNLLGCNLFGEIPTSLRSLSYLTDLDLSYNDDLTGEILDSMGNLKHLRVLSLTSCKFTGKIPSSLGNLTYLTDLDLSWNYFTGELPDSMGNLKSLRVLNLHRCNFFGKIPTSLGSLSNLTDLDISKNEFTSEGPDSMSSLNRLTDFQLMLLNLSSLTNVDLSSNQFKAMLPSNMSSLSKLEAFDISGNSFSGTIPSSLFMIPSLIKLDLGTNDFSGPLKIGNISSPSNLQELYIGENNINGPIPRSILKLVGLSALSLSFWDTGGIVDFSIFLQLKSLSLYHLDISANQIEGQVPEWLWRLPTLRYVNIAQNAFSGELTMLPNPIYSFIASDNKFSGEIPRAVCEIGTLVLSNNNFSGSIPPCFEISNKTLSILHLRNNSLSGVIPEESLHGYLRSLDVGSNRLSGQLPKSLINCSYLQFLNVEENRINDTFPSWLKSLPNLQLLVLRSNEFHGPIFSPGDSLSFPKLRFFDISENRFSGVLPSDYFVGWSVMSSFVDIIDNTPGFTVVGDDQESFHKSVVLTIKGLNMELVGSGFEIYKTIDVSRNRLEGDIPESIGILKELIVLNMSNNAFTGHLPPSLSNLSNLQSLDLSQNRLSGSIPGELGELTFLARMNFSYNMLEGPIPQGTQIQSQNSSSFIGNPSLCGAPLQKKCGGEEEEEKEEKDKDKVFSWIAAAIGYVPGLFCGLAIAHILTSYKLDWFMRIFSCFSSPLKK</sequence>
<keyword evidence="5 13" id="KW-0812">Transmembrane</keyword>
<dbReference type="Pfam" id="PF08263">
    <property type="entry name" value="LRRNT_2"/>
    <property type="match status" value="3"/>
</dbReference>
<dbReference type="InterPro" id="IPR046956">
    <property type="entry name" value="RLP23-like"/>
</dbReference>
<keyword evidence="11" id="KW-0325">Glycoprotein</keyword>
<evidence type="ECO:0000256" key="12">
    <source>
        <dbReference type="SAM" id="MobiDB-lite"/>
    </source>
</evidence>
<feature type="domain" description="Leucine-rich repeat-containing N-terminal plant-type" evidence="15">
    <location>
        <begin position="1164"/>
        <end position="1211"/>
    </location>
</feature>
<comment type="subcellular location">
    <subcellularLocation>
        <location evidence="1">Cell membrane</location>
        <topology evidence="1">Single-pass type I membrane protein</topology>
    </subcellularLocation>
</comment>
<comment type="similarity">
    <text evidence="2">Belongs to the RLP family.</text>
</comment>
<dbReference type="InterPro" id="IPR003591">
    <property type="entry name" value="Leu-rich_rpt_typical-subtyp"/>
</dbReference>
<keyword evidence="9 13" id="KW-0472">Membrane</keyword>
<evidence type="ECO:0000256" key="14">
    <source>
        <dbReference type="SAM" id="SignalP"/>
    </source>
</evidence>
<keyword evidence="3" id="KW-1003">Cell membrane</keyword>
<dbReference type="FunFam" id="3.80.10.10:FF:000213">
    <property type="entry name" value="Tyrosine-sulfated glycopeptide receptor 1"/>
    <property type="match status" value="2"/>
</dbReference>